<protein>
    <submittedName>
        <fullName evidence="2">Uncharacterized protein</fullName>
    </submittedName>
</protein>
<evidence type="ECO:0000313" key="2">
    <source>
        <dbReference type="EMBL" id="UNH30659.1"/>
    </source>
</evidence>
<feature type="compositionally biased region" description="Basic and acidic residues" evidence="1">
    <location>
        <begin position="44"/>
        <end position="64"/>
    </location>
</feature>
<dbReference type="Proteomes" id="UP000829116">
    <property type="component" value="Chromosome"/>
</dbReference>
<feature type="region of interest" description="Disordered" evidence="1">
    <location>
        <begin position="31"/>
        <end position="72"/>
    </location>
</feature>
<gene>
    <name evidence="2" type="ORF">MNY72_15380</name>
</gene>
<name>A0A9Q8Q252_9GAMM</name>
<dbReference type="AlphaFoldDB" id="A0A9Q8Q252"/>
<accession>A0A9Q8Q252</accession>
<dbReference type="EMBL" id="CP093245">
    <property type="protein sequence ID" value="UNH30659.1"/>
    <property type="molecule type" value="Genomic_DNA"/>
</dbReference>
<proteinExistence type="predicted"/>
<evidence type="ECO:0000256" key="1">
    <source>
        <dbReference type="SAM" id="MobiDB-lite"/>
    </source>
</evidence>
<sequence length="72" mass="8265">MNNKANSKLFQKNSCQKNLSPYNALRCHDKPAERLSLKVPKRDKRLEKQRDDGGDGRSSSERKLKINALLPE</sequence>
<dbReference type="RefSeq" id="WP_241542183.1">
    <property type="nucleotide sequence ID" value="NZ_CAWQWN010000001.1"/>
</dbReference>
<evidence type="ECO:0000313" key="3">
    <source>
        <dbReference type="Proteomes" id="UP000829116"/>
    </source>
</evidence>
<organism evidence="2 3">
    <name type="scientific">Moellerella wisconsensis</name>
    <dbReference type="NCBI Taxonomy" id="158849"/>
    <lineage>
        <taxon>Bacteria</taxon>
        <taxon>Pseudomonadati</taxon>
        <taxon>Pseudomonadota</taxon>
        <taxon>Gammaproteobacteria</taxon>
        <taxon>Enterobacterales</taxon>
        <taxon>Morganellaceae</taxon>
        <taxon>Moellerella</taxon>
    </lineage>
</organism>
<reference evidence="2" key="1">
    <citation type="submission" date="2022-03" db="EMBL/GenBank/DDBJ databases">
        <title>ESBL-producing Moellerella wisconsensis and Escherichia marmotae isolated from wild game meat.</title>
        <authorList>
            <person name="Biggel M."/>
        </authorList>
    </citation>
    <scope>NUCLEOTIDE SEQUENCE</scope>
    <source>
        <strain evidence="2">W51</strain>
    </source>
</reference>